<proteinExistence type="predicted"/>
<protein>
    <submittedName>
        <fullName evidence="1">Putative ABC transport system substrate-binding protein</fullName>
    </submittedName>
</protein>
<evidence type="ECO:0000313" key="2">
    <source>
        <dbReference type="Proteomes" id="UP000190675"/>
    </source>
</evidence>
<evidence type="ECO:0000313" key="1">
    <source>
        <dbReference type="EMBL" id="SHG44258.1"/>
    </source>
</evidence>
<dbReference type="CDD" id="cd06325">
    <property type="entry name" value="PBP1_ABC_unchar_transporter"/>
    <property type="match status" value="1"/>
</dbReference>
<dbReference type="Pfam" id="PF04392">
    <property type="entry name" value="ABC_sub_bind"/>
    <property type="match status" value="1"/>
</dbReference>
<name>A0A1M5JUR3_9BRAD</name>
<dbReference type="Proteomes" id="UP000190675">
    <property type="component" value="Chromosome I"/>
</dbReference>
<dbReference type="AlphaFoldDB" id="A0A1M5JUR3"/>
<sequence length="306" mass="32618">MEKTAALISDMVDLLPTLGASLKRRKFITMLCRTAAAWPFVGRAQQNATGGRMSKIGLLWHAGSRAEEGVYFDVLMKAFGDLGYVDGRNAIFQHRFPAEQAERFRMFARELVDEKPDVIIAVTGQGAVEVKRASGTVPIVLVLAPDPVHDGLVESLAHPGGSVIGLSLMNTDLSGKRIALLQEAVPNLSRLALVYDSHFSASAPAFVNAAKAAGIELRAVPVPAPEAIGEAFTSAARDGFQAVITTGSMLYNERVRAAAAALANQIPAEAAVGEMAQNDGILMSYGQHFQTIFANRLGMPTKSSRV</sequence>
<organism evidence="1 2">
    <name type="scientific">Bradyrhizobium erythrophlei</name>
    <dbReference type="NCBI Taxonomy" id="1437360"/>
    <lineage>
        <taxon>Bacteria</taxon>
        <taxon>Pseudomonadati</taxon>
        <taxon>Pseudomonadota</taxon>
        <taxon>Alphaproteobacteria</taxon>
        <taxon>Hyphomicrobiales</taxon>
        <taxon>Nitrobacteraceae</taxon>
        <taxon>Bradyrhizobium</taxon>
    </lineage>
</organism>
<dbReference type="PANTHER" id="PTHR35271">
    <property type="entry name" value="ABC TRANSPORTER, SUBSTRATE-BINDING LIPOPROTEIN-RELATED"/>
    <property type="match status" value="1"/>
</dbReference>
<dbReference type="EMBL" id="LT670818">
    <property type="protein sequence ID" value="SHG44258.1"/>
    <property type="molecule type" value="Genomic_DNA"/>
</dbReference>
<dbReference type="Gene3D" id="3.40.50.2300">
    <property type="match status" value="2"/>
</dbReference>
<dbReference type="PANTHER" id="PTHR35271:SF1">
    <property type="entry name" value="ABC TRANSPORTER, SUBSTRATE-BINDING LIPOPROTEIN"/>
    <property type="match status" value="1"/>
</dbReference>
<accession>A0A1M5JUR3</accession>
<gene>
    <name evidence="1" type="ORF">SAMN05444169_2493</name>
</gene>
<dbReference type="InterPro" id="IPR007487">
    <property type="entry name" value="ABC_transpt-TYRBP-like"/>
</dbReference>
<dbReference type="OrthoDB" id="1680494at2"/>
<reference evidence="1 2" key="1">
    <citation type="submission" date="2016-11" db="EMBL/GenBank/DDBJ databases">
        <authorList>
            <person name="Jaros S."/>
            <person name="Januszkiewicz K."/>
            <person name="Wedrychowicz H."/>
        </authorList>
    </citation>
    <scope>NUCLEOTIDE SEQUENCE [LARGE SCALE GENOMIC DNA]</scope>
    <source>
        <strain evidence="1 2">GAS242</strain>
    </source>
</reference>